<feature type="compositionally biased region" description="Low complexity" evidence="2">
    <location>
        <begin position="14"/>
        <end position="36"/>
    </location>
</feature>
<dbReference type="GO" id="GO:0019005">
    <property type="term" value="C:SCF ubiquitin ligase complex"/>
    <property type="evidence" value="ECO:0007669"/>
    <property type="project" value="TreeGrafter"/>
</dbReference>
<organism evidence="3 4">
    <name type="scientific">Megaselia scalaris</name>
    <name type="common">Humpbacked fly</name>
    <name type="synonym">Phora scalaris</name>
    <dbReference type="NCBI Taxonomy" id="36166"/>
    <lineage>
        <taxon>Eukaryota</taxon>
        <taxon>Metazoa</taxon>
        <taxon>Ecdysozoa</taxon>
        <taxon>Arthropoda</taxon>
        <taxon>Hexapoda</taxon>
        <taxon>Insecta</taxon>
        <taxon>Pterygota</taxon>
        <taxon>Neoptera</taxon>
        <taxon>Endopterygota</taxon>
        <taxon>Diptera</taxon>
        <taxon>Brachycera</taxon>
        <taxon>Muscomorpha</taxon>
        <taxon>Platypezoidea</taxon>
        <taxon>Phoridae</taxon>
        <taxon>Megaseliini</taxon>
        <taxon>Megaselia</taxon>
    </lineage>
</organism>
<dbReference type="InterPro" id="IPR052821">
    <property type="entry name" value="F-box_only_SRC"/>
</dbReference>
<keyword evidence="1" id="KW-0175">Coiled coil</keyword>
<feature type="coiled-coil region" evidence="1">
    <location>
        <begin position="83"/>
        <end position="120"/>
    </location>
</feature>
<keyword evidence="4" id="KW-1185">Reference proteome</keyword>
<proteinExistence type="predicted"/>
<evidence type="ECO:0000313" key="3">
    <source>
        <dbReference type="EnsemblMetazoa" id="MESCA006289-PA"/>
    </source>
</evidence>
<protein>
    <submittedName>
        <fullName evidence="3">Uncharacterized protein</fullName>
    </submittedName>
</protein>
<dbReference type="Proteomes" id="UP000015102">
    <property type="component" value="Unassembled WGS sequence"/>
</dbReference>
<evidence type="ECO:0000313" key="4">
    <source>
        <dbReference type="Proteomes" id="UP000015102"/>
    </source>
</evidence>
<name>T1GRK4_MEGSC</name>
<feature type="region of interest" description="Disordered" evidence="2">
    <location>
        <begin position="1"/>
        <end position="38"/>
    </location>
</feature>
<dbReference type="GO" id="GO:1990756">
    <property type="term" value="F:ubiquitin-like ligase-substrate adaptor activity"/>
    <property type="evidence" value="ECO:0007669"/>
    <property type="project" value="TreeGrafter"/>
</dbReference>
<dbReference type="EnsemblMetazoa" id="MESCA006289-RA">
    <property type="protein sequence ID" value="MESCA006289-PA"/>
    <property type="gene ID" value="MESCA006289"/>
</dbReference>
<evidence type="ECO:0000256" key="1">
    <source>
        <dbReference type="SAM" id="Coils"/>
    </source>
</evidence>
<dbReference type="HOGENOM" id="CLU_1307599_0_0_1"/>
<reference evidence="4" key="1">
    <citation type="submission" date="2013-02" db="EMBL/GenBank/DDBJ databases">
        <authorList>
            <person name="Hughes D."/>
        </authorList>
    </citation>
    <scope>NUCLEOTIDE SEQUENCE</scope>
    <source>
        <strain>Durham</strain>
        <strain evidence="4">NC isolate 2 -- Noor lab</strain>
    </source>
</reference>
<evidence type="ECO:0000256" key="2">
    <source>
        <dbReference type="SAM" id="MobiDB-lite"/>
    </source>
</evidence>
<dbReference type="PANTHER" id="PTHR46432">
    <property type="entry name" value="F-BOX ONLY PROTEIN 42"/>
    <property type="match status" value="1"/>
</dbReference>
<sequence length="211" mass="24354">LEQVNNQQRPGPANPQLGNNVNGNNINNNNNRADGNAQGLDEDEAANRLQRNLVLRSRDNEPILPRRFDELQEDRFRMAAFSDNRLSRNVNRNEERIRRMEAKMNALRTLRREMNEQKMLKESKRVKTNVFSVYVCDISRALCQTDPHLKWIEYKNYGIIPEAPERLILSTLVSGNGQLILFGGVHKETLTEVTHQVSNSVHFLQAPFSVY</sequence>
<dbReference type="PANTHER" id="PTHR46432:SF1">
    <property type="entry name" value="F-BOX ONLY PROTEIN 42"/>
    <property type="match status" value="1"/>
</dbReference>
<dbReference type="STRING" id="36166.T1GRK4"/>
<accession>T1GRK4</accession>
<dbReference type="AlphaFoldDB" id="T1GRK4"/>
<reference evidence="3" key="2">
    <citation type="submission" date="2015-06" db="UniProtKB">
        <authorList>
            <consortium name="EnsemblMetazoa"/>
        </authorList>
    </citation>
    <scope>IDENTIFICATION</scope>
</reference>
<dbReference type="EMBL" id="CAQQ02071804">
    <property type="status" value="NOT_ANNOTATED_CDS"/>
    <property type="molecule type" value="Genomic_DNA"/>
</dbReference>